<gene>
    <name evidence="1" type="ORF">MVLG_03884</name>
</gene>
<evidence type="ECO:0000313" key="1">
    <source>
        <dbReference type="EMBL" id="KDE05795.1"/>
    </source>
</evidence>
<dbReference type="EMBL" id="AEIJ01000380">
    <property type="status" value="NOT_ANNOTATED_CDS"/>
    <property type="molecule type" value="Genomic_DNA"/>
</dbReference>
<proteinExistence type="predicted"/>
<evidence type="ECO:0000313" key="3">
    <source>
        <dbReference type="Proteomes" id="UP000017200"/>
    </source>
</evidence>
<organism evidence="1">
    <name type="scientific">Microbotryum lychnidis-dioicae (strain p1A1 Lamole / MvSl-1064)</name>
    <name type="common">Anther smut fungus</name>
    <dbReference type="NCBI Taxonomy" id="683840"/>
    <lineage>
        <taxon>Eukaryota</taxon>
        <taxon>Fungi</taxon>
        <taxon>Dikarya</taxon>
        <taxon>Basidiomycota</taxon>
        <taxon>Pucciniomycotina</taxon>
        <taxon>Microbotryomycetes</taxon>
        <taxon>Microbotryales</taxon>
        <taxon>Microbotryaceae</taxon>
        <taxon>Microbotryum</taxon>
    </lineage>
</organism>
<reference evidence="3" key="1">
    <citation type="submission" date="2010-11" db="EMBL/GenBank/DDBJ databases">
        <title>The genome sequence of Microbotryum violaceum strain p1A1 Lamole.</title>
        <authorList>
            <person name="Cuomo C."/>
            <person name="Perlin M."/>
            <person name="Young S.K."/>
            <person name="Zeng Q."/>
            <person name="Gargeya S."/>
            <person name="Alvarado L."/>
            <person name="Berlin A."/>
            <person name="Chapman S.B."/>
            <person name="Chen Z."/>
            <person name="Freedman E."/>
            <person name="Gellesch M."/>
            <person name="Goldberg J."/>
            <person name="Griggs A."/>
            <person name="Gujja S."/>
            <person name="Heilman E."/>
            <person name="Heiman D."/>
            <person name="Howarth C."/>
            <person name="Mehta T."/>
            <person name="Neiman D."/>
            <person name="Pearson M."/>
            <person name="Roberts A."/>
            <person name="Saif S."/>
            <person name="Shea T."/>
            <person name="Shenoy N."/>
            <person name="Sisk P."/>
            <person name="Stolte C."/>
            <person name="Sykes S."/>
            <person name="White J."/>
            <person name="Yandava C."/>
            <person name="Haas B."/>
            <person name="Nusbaum C."/>
            <person name="Birren B."/>
        </authorList>
    </citation>
    <scope>NUCLEOTIDE SEQUENCE [LARGE SCALE GENOMIC DNA]</scope>
    <source>
        <strain evidence="3">p1A1 Lamole</strain>
    </source>
</reference>
<name>U5H9J5_USTV1</name>
<evidence type="ECO:0000313" key="2">
    <source>
        <dbReference type="EnsemblFungi" id="MVLG_03884T1"/>
    </source>
</evidence>
<accession>U5H9J5</accession>
<reference evidence="2" key="4">
    <citation type="submission" date="2015-06" db="UniProtKB">
        <authorList>
            <consortium name="EnsemblFungi"/>
        </authorList>
    </citation>
    <scope>IDENTIFICATION</scope>
</reference>
<dbReference type="EMBL" id="GL541681">
    <property type="protein sequence ID" value="KDE05795.1"/>
    <property type="molecule type" value="Genomic_DNA"/>
</dbReference>
<dbReference type="Proteomes" id="UP000017200">
    <property type="component" value="Unassembled WGS sequence"/>
</dbReference>
<sequence>MSLPPHNKDDPIPGTPRRTVDAVNHIREAFQDGVLTADARKDLLVFSAFAVRI</sequence>
<protein>
    <submittedName>
        <fullName evidence="1 2">Uncharacterized protein</fullName>
    </submittedName>
</protein>
<dbReference type="AlphaFoldDB" id="U5H9J5"/>
<reference evidence="1" key="2">
    <citation type="submission" date="2010-11" db="EMBL/GenBank/DDBJ databases">
        <authorList>
            <consortium name="The Broad Institute Genome Sequencing Platform"/>
            <person name="Earl A."/>
            <person name="Ward D."/>
            <person name="Feldgarden M."/>
            <person name="Gevers D."/>
            <person name="Butler R."/>
            <person name="Young S.K."/>
            <person name="Zeng Q."/>
            <person name="Gargeya S."/>
            <person name="Fitzgerald M."/>
            <person name="Haas B."/>
            <person name="Abouelleil A."/>
            <person name="Alvarado L."/>
            <person name="Arachchi H.M."/>
            <person name="Berlin A."/>
            <person name="Brown A."/>
            <person name="Chapman S.B."/>
            <person name="Chen Z."/>
            <person name="Dunbar C."/>
            <person name="Freedman E."/>
            <person name="Gearin G."/>
            <person name="Gellesch M."/>
            <person name="Goldberg J."/>
            <person name="Griggs A."/>
            <person name="Gujja S."/>
            <person name="Heilman E."/>
            <person name="Heiman D."/>
            <person name="Howarth C."/>
            <person name="Larson L."/>
            <person name="Lui A."/>
            <person name="MacDonald P.J.P."/>
            <person name="Mehta T."/>
            <person name="Montmayeur A."/>
            <person name="Murphy C."/>
            <person name="Neiman D."/>
            <person name="Pearson M."/>
            <person name="Priest M."/>
            <person name="Roberts A."/>
            <person name="Saif S."/>
            <person name="Shea T."/>
            <person name="Shenoy N."/>
            <person name="Sisk P."/>
            <person name="Stolte C."/>
            <person name="Sykes S."/>
            <person name="White J."/>
            <person name="Yandava C."/>
            <person name="Wortman J."/>
            <person name="Nusbaum C."/>
            <person name="Birren B."/>
        </authorList>
    </citation>
    <scope>NUCLEOTIDE SEQUENCE</scope>
    <source>
        <strain evidence="1">P1A1 Lamole</strain>
    </source>
</reference>
<reference evidence="1 3" key="3">
    <citation type="journal article" date="2015" name="BMC Genomics">
        <title>Sex and parasites: genomic and transcriptomic analysis of Microbotryum lychnidis-dioicae, the biotrophic and plant-castrating anther smut fungus.</title>
        <authorList>
            <person name="Perlin M.H."/>
            <person name="Amselem J."/>
            <person name="Fontanillas E."/>
            <person name="Toh S.S."/>
            <person name="Chen Z."/>
            <person name="Goldberg J."/>
            <person name="Duplessis S."/>
            <person name="Henrissat B."/>
            <person name="Young S."/>
            <person name="Zeng Q."/>
            <person name="Aguileta G."/>
            <person name="Petit E."/>
            <person name="Badouin H."/>
            <person name="Andrews J."/>
            <person name="Razeeq D."/>
            <person name="Gabaldon T."/>
            <person name="Quesneville H."/>
            <person name="Giraud T."/>
            <person name="Hood M.E."/>
            <person name="Schultz D.J."/>
            <person name="Cuomo C.A."/>
        </authorList>
    </citation>
    <scope>NUCLEOTIDE SEQUENCE [LARGE SCALE GENOMIC DNA]</scope>
    <source>
        <strain evidence="3">p1A1 Lamole</strain>
        <strain evidence="1">P1A1 Lamole</strain>
    </source>
</reference>
<dbReference type="EnsemblFungi" id="MVLG_03884T1">
    <property type="protein sequence ID" value="MVLG_03884T1"/>
    <property type="gene ID" value="MVLG_03884"/>
</dbReference>
<keyword evidence="3" id="KW-1185">Reference proteome</keyword>